<name>K4A4D1_SETIT</name>
<reference evidence="1" key="2">
    <citation type="submission" date="2018-08" db="UniProtKB">
        <authorList>
            <consortium name="EnsemblPlants"/>
        </authorList>
    </citation>
    <scope>IDENTIFICATION</scope>
    <source>
        <strain evidence="1">Yugu1</strain>
    </source>
</reference>
<dbReference type="Gramene" id="KQL23305">
    <property type="protein sequence ID" value="KQL23305"/>
    <property type="gene ID" value="SETIT_033735mg"/>
</dbReference>
<evidence type="ECO:0000313" key="2">
    <source>
        <dbReference type="Proteomes" id="UP000004995"/>
    </source>
</evidence>
<dbReference type="AlphaFoldDB" id="K4A4D1"/>
<evidence type="ECO:0000313" key="1">
    <source>
        <dbReference type="EnsemblPlants" id="KQL23305"/>
    </source>
</evidence>
<dbReference type="HOGENOM" id="CLU_2417398_0_0_1"/>
<dbReference type="EMBL" id="AGNK02000822">
    <property type="status" value="NOT_ANNOTATED_CDS"/>
    <property type="molecule type" value="Genomic_DNA"/>
</dbReference>
<dbReference type="EnsemblPlants" id="KQL23305">
    <property type="protein sequence ID" value="KQL23305"/>
    <property type="gene ID" value="SETIT_033735mg"/>
</dbReference>
<accession>K4A4D1</accession>
<keyword evidence="2" id="KW-1185">Reference proteome</keyword>
<dbReference type="InParanoid" id="K4A4D1"/>
<reference evidence="2" key="1">
    <citation type="journal article" date="2012" name="Nat. Biotechnol.">
        <title>Reference genome sequence of the model plant Setaria.</title>
        <authorList>
            <person name="Bennetzen J.L."/>
            <person name="Schmutz J."/>
            <person name="Wang H."/>
            <person name="Percifield R."/>
            <person name="Hawkins J."/>
            <person name="Pontaroli A.C."/>
            <person name="Estep M."/>
            <person name="Feng L."/>
            <person name="Vaughn J.N."/>
            <person name="Grimwood J."/>
            <person name="Jenkins J."/>
            <person name="Barry K."/>
            <person name="Lindquist E."/>
            <person name="Hellsten U."/>
            <person name="Deshpande S."/>
            <person name="Wang X."/>
            <person name="Wu X."/>
            <person name="Mitros T."/>
            <person name="Triplett J."/>
            <person name="Yang X."/>
            <person name="Ye C.Y."/>
            <person name="Mauro-Herrera M."/>
            <person name="Wang L."/>
            <person name="Li P."/>
            <person name="Sharma M."/>
            <person name="Sharma R."/>
            <person name="Ronald P.C."/>
            <person name="Panaud O."/>
            <person name="Kellogg E.A."/>
            <person name="Brutnell T.P."/>
            <person name="Doust A.N."/>
            <person name="Tuskan G.A."/>
            <person name="Rokhsar D."/>
            <person name="Devos K.M."/>
        </authorList>
    </citation>
    <scope>NUCLEOTIDE SEQUENCE [LARGE SCALE GENOMIC DNA]</scope>
    <source>
        <strain evidence="2">cv. Yugu1</strain>
    </source>
</reference>
<dbReference type="Proteomes" id="UP000004995">
    <property type="component" value="Unassembled WGS sequence"/>
</dbReference>
<organism evidence="1 2">
    <name type="scientific">Setaria italica</name>
    <name type="common">Foxtail millet</name>
    <name type="synonym">Panicum italicum</name>
    <dbReference type="NCBI Taxonomy" id="4555"/>
    <lineage>
        <taxon>Eukaryota</taxon>
        <taxon>Viridiplantae</taxon>
        <taxon>Streptophyta</taxon>
        <taxon>Embryophyta</taxon>
        <taxon>Tracheophyta</taxon>
        <taxon>Spermatophyta</taxon>
        <taxon>Magnoliopsida</taxon>
        <taxon>Liliopsida</taxon>
        <taxon>Poales</taxon>
        <taxon>Poaceae</taxon>
        <taxon>PACMAD clade</taxon>
        <taxon>Panicoideae</taxon>
        <taxon>Panicodae</taxon>
        <taxon>Paniceae</taxon>
        <taxon>Cenchrinae</taxon>
        <taxon>Setaria</taxon>
    </lineage>
</organism>
<proteinExistence type="predicted"/>
<sequence length="92" mass="10591">MVAPMLCCCYPGPDSNILPASGQLFEASRIMRFPCPRCQMFQVRKRLLKDDMPHQKFALYHRWLHVVSVKHAADVQMYNVQVDPESSLVIAE</sequence>
<protein>
    <submittedName>
        <fullName evidence="1">Uncharacterized protein</fullName>
    </submittedName>
</protein>